<dbReference type="GO" id="GO:0051539">
    <property type="term" value="F:4 iron, 4 sulfur cluster binding"/>
    <property type="evidence" value="ECO:0007669"/>
    <property type="project" value="TreeGrafter"/>
</dbReference>
<keyword evidence="4 8" id="KW-0547">Nucleotide-binding</keyword>
<keyword evidence="8" id="KW-0378">Hydrolase</keyword>
<dbReference type="AlphaFoldDB" id="A0A7Y2H2A4"/>
<keyword evidence="3 8" id="KW-0479">Metal-binding</keyword>
<gene>
    <name evidence="10" type="ORF">HKN21_08570</name>
</gene>
<dbReference type="PROSITE" id="PS01215">
    <property type="entry name" value="MRP"/>
    <property type="match status" value="1"/>
</dbReference>
<dbReference type="SUPFAM" id="SSF117916">
    <property type="entry name" value="Fe-S cluster assembly (FSCA) domain-like"/>
    <property type="match status" value="1"/>
</dbReference>
<evidence type="ECO:0000256" key="8">
    <source>
        <dbReference type="HAMAP-Rule" id="MF_02040"/>
    </source>
</evidence>
<organism evidence="10 11">
    <name type="scientific">Eiseniibacteriota bacterium</name>
    <dbReference type="NCBI Taxonomy" id="2212470"/>
    <lineage>
        <taxon>Bacteria</taxon>
        <taxon>Candidatus Eiseniibacteriota</taxon>
    </lineage>
</organism>
<dbReference type="InterPro" id="IPR002744">
    <property type="entry name" value="MIP18-like"/>
</dbReference>
<dbReference type="GO" id="GO:0016226">
    <property type="term" value="P:iron-sulfur cluster assembly"/>
    <property type="evidence" value="ECO:0007669"/>
    <property type="project" value="InterPro"/>
</dbReference>
<comment type="subunit">
    <text evidence="8">Homodimer.</text>
</comment>
<keyword evidence="7 8" id="KW-0411">Iron-sulfur</keyword>
<dbReference type="InterPro" id="IPR019591">
    <property type="entry name" value="Mrp/NBP35_ATP-bd"/>
</dbReference>
<dbReference type="GO" id="GO:0046872">
    <property type="term" value="F:metal ion binding"/>
    <property type="evidence" value="ECO:0007669"/>
    <property type="project" value="UniProtKB-KW"/>
</dbReference>
<feature type="domain" description="MIP18 family-like" evidence="9">
    <location>
        <begin position="6"/>
        <end position="77"/>
    </location>
</feature>
<evidence type="ECO:0000256" key="5">
    <source>
        <dbReference type="ARBA" id="ARBA00022840"/>
    </source>
</evidence>
<dbReference type="Proteomes" id="UP000547674">
    <property type="component" value="Unassembled WGS sequence"/>
</dbReference>
<evidence type="ECO:0000256" key="1">
    <source>
        <dbReference type="ARBA" id="ARBA00007352"/>
    </source>
</evidence>
<dbReference type="InterPro" id="IPR027417">
    <property type="entry name" value="P-loop_NTPase"/>
</dbReference>
<protein>
    <recommendedName>
        <fullName evidence="8">Iron-sulfur cluster carrier protein</fullName>
    </recommendedName>
</protein>
<keyword evidence="5 8" id="KW-0067">ATP-binding</keyword>
<dbReference type="Pfam" id="PF01883">
    <property type="entry name" value="FeS_assembly_P"/>
    <property type="match status" value="1"/>
</dbReference>
<comment type="similarity">
    <text evidence="1">In the N-terminal section; belongs to the MIP18 family.</text>
</comment>
<evidence type="ECO:0000259" key="9">
    <source>
        <dbReference type="Pfam" id="PF01883"/>
    </source>
</evidence>
<feature type="binding site" evidence="8">
    <location>
        <begin position="107"/>
        <end position="114"/>
    </location>
    <ligand>
        <name>ATP</name>
        <dbReference type="ChEBI" id="CHEBI:30616"/>
    </ligand>
</feature>
<evidence type="ECO:0000256" key="3">
    <source>
        <dbReference type="ARBA" id="ARBA00022723"/>
    </source>
</evidence>
<dbReference type="GO" id="GO:0005524">
    <property type="term" value="F:ATP binding"/>
    <property type="evidence" value="ECO:0007669"/>
    <property type="project" value="UniProtKB-UniRule"/>
</dbReference>
<comment type="function">
    <text evidence="8">Binds and transfers iron-sulfur (Fe-S) clusters to target apoproteins. Can hydrolyze ATP.</text>
</comment>
<dbReference type="InterPro" id="IPR044304">
    <property type="entry name" value="NUBPL-like"/>
</dbReference>
<evidence type="ECO:0000313" key="10">
    <source>
        <dbReference type="EMBL" id="NNF06801.1"/>
    </source>
</evidence>
<dbReference type="Pfam" id="PF10609">
    <property type="entry name" value="ParA"/>
    <property type="match status" value="1"/>
</dbReference>
<dbReference type="GO" id="GO:0016887">
    <property type="term" value="F:ATP hydrolysis activity"/>
    <property type="evidence" value="ECO:0007669"/>
    <property type="project" value="UniProtKB-UniRule"/>
</dbReference>
<dbReference type="SUPFAM" id="SSF52540">
    <property type="entry name" value="P-loop containing nucleoside triphosphate hydrolases"/>
    <property type="match status" value="1"/>
</dbReference>
<reference evidence="10 11" key="1">
    <citation type="submission" date="2020-03" db="EMBL/GenBank/DDBJ databases">
        <title>Metabolic flexibility allows generalist bacteria to become dominant in a frequently disturbed ecosystem.</title>
        <authorList>
            <person name="Chen Y.-J."/>
            <person name="Leung P.M."/>
            <person name="Bay S.K."/>
            <person name="Hugenholtz P."/>
            <person name="Kessler A.J."/>
            <person name="Shelley G."/>
            <person name="Waite D.W."/>
            <person name="Cook P.L."/>
            <person name="Greening C."/>
        </authorList>
    </citation>
    <scope>NUCLEOTIDE SEQUENCE [LARGE SCALE GENOMIC DNA]</scope>
    <source>
        <strain evidence="10">SS_bin_28</strain>
    </source>
</reference>
<evidence type="ECO:0000256" key="6">
    <source>
        <dbReference type="ARBA" id="ARBA00023004"/>
    </source>
</evidence>
<dbReference type="CDD" id="cd02037">
    <property type="entry name" value="Mrp_NBP35"/>
    <property type="match status" value="1"/>
</dbReference>
<evidence type="ECO:0000256" key="2">
    <source>
        <dbReference type="ARBA" id="ARBA00008205"/>
    </source>
</evidence>
<dbReference type="Gene3D" id="3.30.300.130">
    <property type="entry name" value="Fe-S cluster assembly (FSCA)"/>
    <property type="match status" value="1"/>
</dbReference>
<dbReference type="EMBL" id="JABDJR010000337">
    <property type="protein sequence ID" value="NNF06801.1"/>
    <property type="molecule type" value="Genomic_DNA"/>
</dbReference>
<keyword evidence="6 8" id="KW-0408">Iron</keyword>
<accession>A0A7Y2H2A4</accession>
<dbReference type="PANTHER" id="PTHR42961:SF2">
    <property type="entry name" value="IRON-SULFUR PROTEIN NUBPL"/>
    <property type="match status" value="1"/>
</dbReference>
<evidence type="ECO:0000313" key="11">
    <source>
        <dbReference type="Proteomes" id="UP000547674"/>
    </source>
</evidence>
<sequence length="356" mass="37368">MSAPTEQQILDALRPIRDPDLNQDIVSLGFIKNLEIANGKVSFAIELTTPACPVKDMFEREAMERVGAVEGVQEVDVTMTSNVVAAPASAGADVLPGVRHTVAIASGKGGVGKSTVAVNLAVALAQTGARVGLMDADVYGPSIPIMMGLKTARPTVGEGKLQPLDRFGIKMMSIGFIAGEETPVIWRGPMVTKLIRQFLTDVDWGELDYLLIDLPPGTGDAQLTLAQAAPLAGAIIVTTPQDVALEDVKRGVRMFERVNVPVVGIVENMSFFVCSNCGDRHEIFHHGGGEKAAANFEVPFLGAIPLHGKVREGGDAGVPILSGTQEGPIAEAFVSIGGAVARELSTLAFPQPEASV</sequence>
<evidence type="ECO:0000256" key="4">
    <source>
        <dbReference type="ARBA" id="ARBA00022741"/>
    </source>
</evidence>
<comment type="caution">
    <text evidence="10">The sequence shown here is derived from an EMBL/GenBank/DDBJ whole genome shotgun (WGS) entry which is preliminary data.</text>
</comment>
<name>A0A7Y2H2A4_UNCEI</name>
<dbReference type="InterPro" id="IPR000808">
    <property type="entry name" value="Mrp-like_CS"/>
</dbReference>
<dbReference type="Gene3D" id="3.40.50.300">
    <property type="entry name" value="P-loop containing nucleotide triphosphate hydrolases"/>
    <property type="match status" value="1"/>
</dbReference>
<comment type="similarity">
    <text evidence="2">In the C-terminal section; belongs to the Mrp/NBP35 ATP-binding proteins family.</text>
</comment>
<dbReference type="InterPro" id="IPR034904">
    <property type="entry name" value="FSCA_dom_sf"/>
</dbReference>
<dbReference type="GO" id="GO:0140663">
    <property type="term" value="F:ATP-dependent FeS chaperone activity"/>
    <property type="evidence" value="ECO:0007669"/>
    <property type="project" value="InterPro"/>
</dbReference>
<dbReference type="HAMAP" id="MF_02040">
    <property type="entry name" value="Mrp_NBP35"/>
    <property type="match status" value="1"/>
</dbReference>
<evidence type="ECO:0000256" key="7">
    <source>
        <dbReference type="ARBA" id="ARBA00023014"/>
    </source>
</evidence>
<dbReference type="PANTHER" id="PTHR42961">
    <property type="entry name" value="IRON-SULFUR PROTEIN NUBPL"/>
    <property type="match status" value="1"/>
</dbReference>
<proteinExistence type="inferred from homology"/>
<dbReference type="InterPro" id="IPR033756">
    <property type="entry name" value="YlxH/NBP35"/>
</dbReference>
<comment type="similarity">
    <text evidence="8">Belongs to the Mrp/NBP35 ATP-binding proteins family.</text>
</comment>
<dbReference type="FunFam" id="3.40.50.300:FF:001119">
    <property type="entry name" value="Iron-sulfur cluster carrier protein"/>
    <property type="match status" value="1"/>
</dbReference>